<dbReference type="InterPro" id="IPR005467">
    <property type="entry name" value="His_kinase_dom"/>
</dbReference>
<dbReference type="Pfam" id="PF02518">
    <property type="entry name" value="HATPase_c"/>
    <property type="match status" value="1"/>
</dbReference>
<evidence type="ECO:0000256" key="6">
    <source>
        <dbReference type="ARBA" id="ARBA00022777"/>
    </source>
</evidence>
<evidence type="ECO:0000256" key="1">
    <source>
        <dbReference type="ARBA" id="ARBA00000085"/>
    </source>
</evidence>
<gene>
    <name evidence="11" type="ORF">ACFS29_13495</name>
</gene>
<dbReference type="EC" id="2.7.13.3" evidence="2"/>
<evidence type="ECO:0000256" key="7">
    <source>
        <dbReference type="ARBA" id="ARBA00022840"/>
    </source>
</evidence>
<dbReference type="InterPro" id="IPR036890">
    <property type="entry name" value="HATPase_C_sf"/>
</dbReference>
<dbReference type="PROSITE" id="PS50109">
    <property type="entry name" value="HIS_KIN"/>
    <property type="match status" value="1"/>
</dbReference>
<dbReference type="RefSeq" id="WP_194506473.1">
    <property type="nucleotide sequence ID" value="NZ_JADILU010000001.1"/>
</dbReference>
<dbReference type="Proteomes" id="UP001597548">
    <property type="component" value="Unassembled WGS sequence"/>
</dbReference>
<evidence type="ECO:0000256" key="5">
    <source>
        <dbReference type="ARBA" id="ARBA00022741"/>
    </source>
</evidence>
<protein>
    <recommendedName>
        <fullName evidence="2">histidine kinase</fullName>
        <ecNumber evidence="2">2.7.13.3</ecNumber>
    </recommendedName>
</protein>
<dbReference type="Gene3D" id="3.30.565.10">
    <property type="entry name" value="Histidine kinase-like ATPase, C-terminal domain"/>
    <property type="match status" value="1"/>
</dbReference>
<feature type="transmembrane region" description="Helical" evidence="9">
    <location>
        <begin position="12"/>
        <end position="36"/>
    </location>
</feature>
<dbReference type="PANTHER" id="PTHR24421">
    <property type="entry name" value="NITRATE/NITRITE SENSOR PROTEIN NARX-RELATED"/>
    <property type="match status" value="1"/>
</dbReference>
<keyword evidence="9" id="KW-1133">Transmembrane helix</keyword>
<evidence type="ECO:0000256" key="3">
    <source>
        <dbReference type="ARBA" id="ARBA00022553"/>
    </source>
</evidence>
<proteinExistence type="predicted"/>
<evidence type="ECO:0000313" key="11">
    <source>
        <dbReference type="EMBL" id="MFD2916663.1"/>
    </source>
</evidence>
<evidence type="ECO:0000256" key="2">
    <source>
        <dbReference type="ARBA" id="ARBA00012438"/>
    </source>
</evidence>
<keyword evidence="8" id="KW-0902">Two-component regulatory system</keyword>
<keyword evidence="3" id="KW-0597">Phosphoprotein</keyword>
<dbReference type="SMART" id="SM00387">
    <property type="entry name" value="HATPase_c"/>
    <property type="match status" value="1"/>
</dbReference>
<dbReference type="EMBL" id="JBHUOS010000010">
    <property type="protein sequence ID" value="MFD2916663.1"/>
    <property type="molecule type" value="Genomic_DNA"/>
</dbReference>
<keyword evidence="6 11" id="KW-0418">Kinase</keyword>
<evidence type="ECO:0000256" key="4">
    <source>
        <dbReference type="ARBA" id="ARBA00022679"/>
    </source>
</evidence>
<evidence type="ECO:0000259" key="10">
    <source>
        <dbReference type="PROSITE" id="PS50109"/>
    </source>
</evidence>
<evidence type="ECO:0000256" key="9">
    <source>
        <dbReference type="SAM" id="Phobius"/>
    </source>
</evidence>
<evidence type="ECO:0000256" key="8">
    <source>
        <dbReference type="ARBA" id="ARBA00023012"/>
    </source>
</evidence>
<dbReference type="InterPro" id="IPR003594">
    <property type="entry name" value="HATPase_dom"/>
</dbReference>
<dbReference type="Pfam" id="PF07730">
    <property type="entry name" value="HisKA_3"/>
    <property type="match status" value="1"/>
</dbReference>
<sequence length="268" mass="30645">MENQFSTTQEQIIGALVYGIIFVVLVTLGLILFFYYSRKKIIEKEVEKVNIKLDHQKKILQTTIKVQEKERNRIAQDLHDAISSKLNVVSLTTNVLLGDESINKEQKEALNHILDITTRTLESARKIAHELMPPILDKFGLKVALEELFDEFTSNTSIKINHHIESLEHLDKNNELHVFRIAQELINNALRHGKANLLQMELKKTQEGFELVFKDNGVGFDINEYKKKSGIGLQNIKSRVAILNGQLFVESSKNKGSIFTINCHSYGY</sequence>
<comment type="catalytic activity">
    <reaction evidence="1">
        <text>ATP + protein L-histidine = ADP + protein N-phospho-L-histidine.</text>
        <dbReference type="EC" id="2.7.13.3"/>
    </reaction>
</comment>
<name>A0ABW5ZUE7_9FLAO</name>
<keyword evidence="5" id="KW-0547">Nucleotide-binding</keyword>
<comment type="caution">
    <text evidence="11">The sequence shown here is derived from an EMBL/GenBank/DDBJ whole genome shotgun (WGS) entry which is preliminary data.</text>
</comment>
<dbReference type="InterPro" id="IPR050482">
    <property type="entry name" value="Sensor_HK_TwoCompSys"/>
</dbReference>
<dbReference type="Gene3D" id="1.20.5.1930">
    <property type="match status" value="1"/>
</dbReference>
<keyword evidence="7" id="KW-0067">ATP-binding</keyword>
<dbReference type="GO" id="GO:0016301">
    <property type="term" value="F:kinase activity"/>
    <property type="evidence" value="ECO:0007669"/>
    <property type="project" value="UniProtKB-KW"/>
</dbReference>
<feature type="domain" description="Histidine kinase" evidence="10">
    <location>
        <begin position="77"/>
        <end position="261"/>
    </location>
</feature>
<accession>A0ABW5ZUE7</accession>
<reference evidence="12" key="1">
    <citation type="journal article" date="2019" name="Int. J. Syst. Evol. Microbiol.">
        <title>The Global Catalogue of Microorganisms (GCM) 10K type strain sequencing project: providing services to taxonomists for standard genome sequencing and annotation.</title>
        <authorList>
            <consortium name="The Broad Institute Genomics Platform"/>
            <consortium name="The Broad Institute Genome Sequencing Center for Infectious Disease"/>
            <person name="Wu L."/>
            <person name="Ma J."/>
        </authorList>
    </citation>
    <scope>NUCLEOTIDE SEQUENCE [LARGE SCALE GENOMIC DNA]</scope>
    <source>
        <strain evidence="12">KCTC 32514</strain>
    </source>
</reference>
<keyword evidence="12" id="KW-1185">Reference proteome</keyword>
<organism evidence="11 12">
    <name type="scientific">Psychroserpens luteus</name>
    <dbReference type="NCBI Taxonomy" id="1434066"/>
    <lineage>
        <taxon>Bacteria</taxon>
        <taxon>Pseudomonadati</taxon>
        <taxon>Bacteroidota</taxon>
        <taxon>Flavobacteriia</taxon>
        <taxon>Flavobacteriales</taxon>
        <taxon>Flavobacteriaceae</taxon>
        <taxon>Psychroserpens</taxon>
    </lineage>
</organism>
<dbReference type="PANTHER" id="PTHR24421:SF10">
    <property type="entry name" value="NITRATE_NITRITE SENSOR PROTEIN NARQ"/>
    <property type="match status" value="1"/>
</dbReference>
<dbReference type="InterPro" id="IPR011712">
    <property type="entry name" value="Sig_transdc_His_kin_sub3_dim/P"/>
</dbReference>
<dbReference type="SUPFAM" id="SSF55874">
    <property type="entry name" value="ATPase domain of HSP90 chaperone/DNA topoisomerase II/histidine kinase"/>
    <property type="match status" value="1"/>
</dbReference>
<dbReference type="CDD" id="cd16917">
    <property type="entry name" value="HATPase_UhpB-NarQ-NarX-like"/>
    <property type="match status" value="1"/>
</dbReference>
<keyword evidence="4" id="KW-0808">Transferase</keyword>
<evidence type="ECO:0000313" key="12">
    <source>
        <dbReference type="Proteomes" id="UP001597548"/>
    </source>
</evidence>
<keyword evidence="9" id="KW-0472">Membrane</keyword>
<keyword evidence="9" id="KW-0812">Transmembrane</keyword>